<sequence length="289" mass="33302">PATHGRTGLLRSLKRDEMACCELADKGRTGVEVPLYMSYRSIFRILSGVLHVVGIIHFFFAAFYDVFATKVPVEVNPVYQAWAGQFKFLTYWNVCLQAVYMSYAFGIDVFTLFNKNKKDETTQKLVRFKDTVEASVALPIAMFVSFTFWGLMAVDRELVLPSKVDPYFPEWLNHMEHTNIIIFQLLELVTSPRVYPSNKVGLITLGVFQSSYLIWMHVVYYKSGIWVYPIFKQLTPPFRVLFLAGSVSTCFVFYFIGSFVNWFLWSGEKTKKEDDWEPVSTSQKAAIEP</sequence>
<comment type="catalytic activity">
    <reaction evidence="8">
        <text>13-octadecanoyloxy-octadecanoate + H2O = 13-hydroxy-octadecanoate + octadecanoate + H(+)</text>
        <dbReference type="Rhea" id="RHEA:52084"/>
        <dbReference type="ChEBI" id="CHEBI:15377"/>
        <dbReference type="ChEBI" id="CHEBI:15378"/>
        <dbReference type="ChEBI" id="CHEBI:25629"/>
        <dbReference type="ChEBI" id="CHEBI:136304"/>
        <dbReference type="ChEBI" id="CHEBI:136335"/>
    </reaction>
    <physiologicalReaction direction="left-to-right" evidence="8">
        <dbReference type="Rhea" id="RHEA:52085"/>
    </physiologicalReaction>
</comment>
<dbReference type="AlphaFoldDB" id="A0A0A9YFL9"/>
<keyword evidence="4 17" id="KW-0812">Transmembrane</keyword>
<dbReference type="PANTHER" id="PTHR10989:SF16">
    <property type="entry name" value="AT02829P-RELATED"/>
    <property type="match status" value="1"/>
</dbReference>
<feature type="transmembrane region" description="Helical" evidence="17">
    <location>
        <begin position="45"/>
        <end position="68"/>
    </location>
</feature>
<evidence type="ECO:0000256" key="5">
    <source>
        <dbReference type="ARBA" id="ARBA00022989"/>
    </source>
</evidence>
<proteinExistence type="inferred from homology"/>
<evidence type="ECO:0000256" key="13">
    <source>
        <dbReference type="ARBA" id="ARBA00049221"/>
    </source>
</evidence>
<comment type="subcellular location">
    <subcellularLocation>
        <location evidence="2">Endomembrane system</location>
        <topology evidence="2">Multi-pass membrane protein</topology>
    </subcellularLocation>
</comment>
<evidence type="ECO:0000256" key="9">
    <source>
        <dbReference type="ARBA" id="ARBA00047863"/>
    </source>
</evidence>
<evidence type="ECO:0000256" key="11">
    <source>
        <dbReference type="ARBA" id="ARBA00048701"/>
    </source>
</evidence>
<evidence type="ECO:0000256" key="8">
    <source>
        <dbReference type="ARBA" id="ARBA00047427"/>
    </source>
</evidence>
<evidence type="ECO:0000256" key="6">
    <source>
        <dbReference type="ARBA" id="ARBA00023136"/>
    </source>
</evidence>
<evidence type="ECO:0000256" key="4">
    <source>
        <dbReference type="ARBA" id="ARBA00022692"/>
    </source>
</evidence>
<evidence type="ECO:0000256" key="3">
    <source>
        <dbReference type="ARBA" id="ARBA00009300"/>
    </source>
</evidence>
<accession>A0A0A9YFL9</accession>
<comment type="catalytic activity">
    <reaction evidence="15">
        <text>13-(9Z-hexadecenoyloxy)-octadecanoate + H2O = 13-hydroxy-octadecanoate + (9Z)-hexadecenoate + H(+)</text>
        <dbReference type="Rhea" id="RHEA:52076"/>
        <dbReference type="ChEBI" id="CHEBI:15377"/>
        <dbReference type="ChEBI" id="CHEBI:15378"/>
        <dbReference type="ChEBI" id="CHEBI:32372"/>
        <dbReference type="ChEBI" id="CHEBI:136304"/>
        <dbReference type="ChEBI" id="CHEBI:136315"/>
    </reaction>
    <physiologicalReaction direction="left-to-right" evidence="15">
        <dbReference type="Rhea" id="RHEA:52077"/>
    </physiologicalReaction>
</comment>
<dbReference type="GO" id="GO:0012505">
    <property type="term" value="C:endomembrane system"/>
    <property type="evidence" value="ECO:0007669"/>
    <property type="project" value="UniProtKB-SubCell"/>
</dbReference>
<comment type="catalytic activity">
    <reaction evidence="11">
        <text>12-(9Z-octadecenoyloxy)-octadecanoate + H2O = 12-hydroxyoctadecanoate + (9Z)-octadecenoate + H(+)</text>
        <dbReference type="Rhea" id="RHEA:52060"/>
        <dbReference type="ChEBI" id="CHEBI:15377"/>
        <dbReference type="ChEBI" id="CHEBI:15378"/>
        <dbReference type="ChEBI" id="CHEBI:30823"/>
        <dbReference type="ChEBI" id="CHEBI:84201"/>
        <dbReference type="ChEBI" id="CHEBI:136302"/>
    </reaction>
    <physiologicalReaction direction="left-to-right" evidence="11">
        <dbReference type="Rhea" id="RHEA:52061"/>
    </physiologicalReaction>
</comment>
<comment type="catalytic activity">
    <reaction evidence="16">
        <text>12-(9Z-hexadecenoyloxy)-octadecanoate + H2O = 12-hydroxyoctadecanoate + (9Z)-hexadecenoate + H(+)</text>
        <dbReference type="Rhea" id="RHEA:52072"/>
        <dbReference type="ChEBI" id="CHEBI:15377"/>
        <dbReference type="ChEBI" id="CHEBI:15378"/>
        <dbReference type="ChEBI" id="CHEBI:32372"/>
        <dbReference type="ChEBI" id="CHEBI:84201"/>
        <dbReference type="ChEBI" id="CHEBI:136312"/>
    </reaction>
    <physiologicalReaction direction="left-to-right" evidence="16">
        <dbReference type="Rhea" id="RHEA:52073"/>
    </physiologicalReaction>
</comment>
<evidence type="ECO:0000256" key="16">
    <source>
        <dbReference type="ARBA" id="ARBA00049428"/>
    </source>
</evidence>
<gene>
    <name evidence="18" type="ORF">CM83_35627</name>
</gene>
<evidence type="ECO:0000256" key="17">
    <source>
        <dbReference type="SAM" id="Phobius"/>
    </source>
</evidence>
<name>A0A0A9YFL9_LYGHE</name>
<feature type="transmembrane region" description="Helical" evidence="17">
    <location>
        <begin position="88"/>
        <end position="113"/>
    </location>
</feature>
<feature type="non-terminal residue" evidence="18">
    <location>
        <position position="1"/>
    </location>
</feature>
<comment type="catalytic activity">
    <reaction evidence="12">
        <text>9-(9Z-octadecenoyloxy)-octadecanoate + H2O = 9-hydroxy-octadecanoate + (9Z)-octadecenoate + H(+)</text>
        <dbReference type="Rhea" id="RHEA:52048"/>
        <dbReference type="ChEBI" id="CHEBI:15377"/>
        <dbReference type="ChEBI" id="CHEBI:15378"/>
        <dbReference type="ChEBI" id="CHEBI:30823"/>
        <dbReference type="ChEBI" id="CHEBI:136282"/>
        <dbReference type="ChEBI" id="CHEBI:136286"/>
    </reaction>
    <physiologicalReaction direction="left-to-right" evidence="12">
        <dbReference type="Rhea" id="RHEA:52049"/>
    </physiologicalReaction>
</comment>
<feature type="transmembrane region" description="Helical" evidence="17">
    <location>
        <begin position="240"/>
        <end position="264"/>
    </location>
</feature>
<comment type="catalytic activity">
    <reaction evidence="13">
        <text>9-octadecanoyloxy-octadecanoate + H2O = 9-hydroxy-octadecanoate + octadecanoate + H(+)</text>
        <dbReference type="Rhea" id="RHEA:52096"/>
        <dbReference type="ChEBI" id="CHEBI:15377"/>
        <dbReference type="ChEBI" id="CHEBI:15378"/>
        <dbReference type="ChEBI" id="CHEBI:25629"/>
        <dbReference type="ChEBI" id="CHEBI:136286"/>
        <dbReference type="ChEBI" id="CHEBI:136373"/>
    </reaction>
    <physiologicalReaction direction="left-to-right" evidence="13">
        <dbReference type="Rhea" id="RHEA:52097"/>
    </physiologicalReaction>
</comment>
<dbReference type="PANTHER" id="PTHR10989">
    <property type="entry name" value="ANDROGEN-INDUCED PROTEIN 1-RELATED"/>
    <property type="match status" value="1"/>
</dbReference>
<keyword evidence="5 17" id="KW-1133">Transmembrane helix</keyword>
<comment type="catalytic activity">
    <reaction evidence="14">
        <text>13-(9Z-octadecenoyloxy)-octadecanoate + H2O = 13-hydroxy-octadecanoate + (9Z)-octadecenoate + H(+)</text>
        <dbReference type="Rhea" id="RHEA:52064"/>
        <dbReference type="ChEBI" id="CHEBI:15377"/>
        <dbReference type="ChEBI" id="CHEBI:15378"/>
        <dbReference type="ChEBI" id="CHEBI:30823"/>
        <dbReference type="ChEBI" id="CHEBI:136303"/>
        <dbReference type="ChEBI" id="CHEBI:136304"/>
    </reaction>
    <physiologicalReaction direction="left-to-right" evidence="14">
        <dbReference type="Rhea" id="RHEA:52065"/>
    </physiologicalReaction>
</comment>
<reference evidence="18" key="1">
    <citation type="journal article" date="2014" name="PLoS ONE">
        <title>Transcriptome-Based Identification of ABC Transporters in the Western Tarnished Plant Bug Lygus hesperus.</title>
        <authorList>
            <person name="Hull J.J."/>
            <person name="Chaney K."/>
            <person name="Geib S.M."/>
            <person name="Fabrick J.A."/>
            <person name="Brent C.S."/>
            <person name="Walsh D."/>
            <person name="Lavine L.C."/>
        </authorList>
    </citation>
    <scope>NUCLEOTIDE SEQUENCE</scope>
</reference>
<evidence type="ECO:0000313" key="18">
    <source>
        <dbReference type="EMBL" id="JAG29903.1"/>
    </source>
</evidence>
<organism evidence="18">
    <name type="scientific">Lygus hesperus</name>
    <name type="common">Western plant bug</name>
    <dbReference type="NCBI Taxonomy" id="30085"/>
    <lineage>
        <taxon>Eukaryota</taxon>
        <taxon>Metazoa</taxon>
        <taxon>Ecdysozoa</taxon>
        <taxon>Arthropoda</taxon>
        <taxon>Hexapoda</taxon>
        <taxon>Insecta</taxon>
        <taxon>Pterygota</taxon>
        <taxon>Neoptera</taxon>
        <taxon>Paraneoptera</taxon>
        <taxon>Hemiptera</taxon>
        <taxon>Heteroptera</taxon>
        <taxon>Panheteroptera</taxon>
        <taxon>Cimicomorpha</taxon>
        <taxon>Miridae</taxon>
        <taxon>Mirini</taxon>
        <taxon>Lygus</taxon>
    </lineage>
</organism>
<dbReference type="EMBL" id="GBHO01013701">
    <property type="protein sequence ID" value="JAG29903.1"/>
    <property type="molecule type" value="Transcribed_RNA"/>
</dbReference>
<evidence type="ECO:0000256" key="1">
    <source>
        <dbReference type="ARBA" id="ARBA00000923"/>
    </source>
</evidence>
<keyword evidence="6 17" id="KW-0472">Membrane</keyword>
<comment type="similarity">
    <text evidence="3">Belongs to the AIG1 family.</text>
</comment>
<comment type="catalytic activity">
    <reaction evidence="10">
        <text>12-octadecanoyloxy-octadecanoate + H2O = 12-hydroxyoctadecanoate + octadecanoate + H(+)</text>
        <dbReference type="Rhea" id="RHEA:52080"/>
        <dbReference type="ChEBI" id="CHEBI:15377"/>
        <dbReference type="ChEBI" id="CHEBI:15378"/>
        <dbReference type="ChEBI" id="CHEBI:25629"/>
        <dbReference type="ChEBI" id="CHEBI:84201"/>
        <dbReference type="ChEBI" id="CHEBI:136330"/>
    </reaction>
    <physiologicalReaction direction="left-to-right" evidence="10">
        <dbReference type="Rhea" id="RHEA:52081"/>
    </physiologicalReaction>
</comment>
<evidence type="ECO:0000256" key="7">
    <source>
        <dbReference type="ARBA" id="ARBA00047368"/>
    </source>
</evidence>
<dbReference type="GO" id="GO:0016020">
    <property type="term" value="C:membrane"/>
    <property type="evidence" value="ECO:0007669"/>
    <property type="project" value="InterPro"/>
</dbReference>
<comment type="catalytic activity">
    <reaction evidence="7">
        <text>12-hexadecanoyloxy-octadecanoate + H2O = 12-hydroxyoctadecanoate + hexadecanoate + H(+)</text>
        <dbReference type="Rhea" id="RHEA:52056"/>
        <dbReference type="ChEBI" id="CHEBI:7896"/>
        <dbReference type="ChEBI" id="CHEBI:15377"/>
        <dbReference type="ChEBI" id="CHEBI:15378"/>
        <dbReference type="ChEBI" id="CHEBI:83677"/>
        <dbReference type="ChEBI" id="CHEBI:84201"/>
    </reaction>
    <physiologicalReaction direction="left-to-right" evidence="7">
        <dbReference type="Rhea" id="RHEA:52057"/>
    </physiologicalReaction>
</comment>
<comment type="catalytic activity">
    <reaction evidence="1">
        <text>9-(9Z-hexadecenoyloxy)-octadecanoate + H2O = (9Z)-hexadecenoate + 9-hydroxy-octadecanoate + H(+)</text>
        <dbReference type="Rhea" id="RHEA:52068"/>
        <dbReference type="ChEBI" id="CHEBI:15377"/>
        <dbReference type="ChEBI" id="CHEBI:15378"/>
        <dbReference type="ChEBI" id="CHEBI:32372"/>
        <dbReference type="ChEBI" id="CHEBI:136286"/>
        <dbReference type="ChEBI" id="CHEBI:136309"/>
    </reaction>
    <physiologicalReaction direction="left-to-right" evidence="1">
        <dbReference type="Rhea" id="RHEA:52069"/>
    </physiologicalReaction>
</comment>
<feature type="transmembrane region" description="Helical" evidence="17">
    <location>
        <begin position="134"/>
        <end position="151"/>
    </location>
</feature>
<protein>
    <recommendedName>
        <fullName evidence="19">Androgen-induced gene 1 protein</fullName>
    </recommendedName>
</protein>
<evidence type="ECO:0000256" key="2">
    <source>
        <dbReference type="ARBA" id="ARBA00004127"/>
    </source>
</evidence>
<dbReference type="Pfam" id="PF04750">
    <property type="entry name" value="Far-17a_AIG1"/>
    <property type="match status" value="1"/>
</dbReference>
<feature type="transmembrane region" description="Helical" evidence="17">
    <location>
        <begin position="201"/>
        <end position="220"/>
    </location>
</feature>
<evidence type="ECO:0008006" key="19">
    <source>
        <dbReference type="Google" id="ProtNLM"/>
    </source>
</evidence>
<comment type="catalytic activity">
    <reaction evidence="9">
        <text>9-hexadecanoyloxy-octadecanoate + H2O = 9-hydroxy-octadecanoate + hexadecanoate + H(+)</text>
        <dbReference type="Rhea" id="RHEA:52052"/>
        <dbReference type="ChEBI" id="CHEBI:7896"/>
        <dbReference type="ChEBI" id="CHEBI:15377"/>
        <dbReference type="ChEBI" id="CHEBI:15378"/>
        <dbReference type="ChEBI" id="CHEBI:83670"/>
        <dbReference type="ChEBI" id="CHEBI:136286"/>
    </reaction>
    <physiologicalReaction direction="left-to-right" evidence="9">
        <dbReference type="Rhea" id="RHEA:52053"/>
    </physiologicalReaction>
</comment>
<evidence type="ECO:0000256" key="15">
    <source>
        <dbReference type="ARBA" id="ARBA00049322"/>
    </source>
</evidence>
<dbReference type="InterPro" id="IPR006838">
    <property type="entry name" value="ADTRP_AIG1"/>
</dbReference>
<reference evidence="18" key="2">
    <citation type="submission" date="2014-07" db="EMBL/GenBank/DDBJ databases">
        <authorList>
            <person name="Hull J."/>
        </authorList>
    </citation>
    <scope>NUCLEOTIDE SEQUENCE</scope>
</reference>
<evidence type="ECO:0000256" key="10">
    <source>
        <dbReference type="ARBA" id="ARBA00048680"/>
    </source>
</evidence>
<evidence type="ECO:0000256" key="12">
    <source>
        <dbReference type="ARBA" id="ARBA00048800"/>
    </source>
</evidence>
<evidence type="ECO:0000256" key="14">
    <source>
        <dbReference type="ARBA" id="ARBA00049296"/>
    </source>
</evidence>